<evidence type="ECO:0008006" key="3">
    <source>
        <dbReference type="Google" id="ProtNLM"/>
    </source>
</evidence>
<dbReference type="Pfam" id="PF13671">
    <property type="entry name" value="AAA_33"/>
    <property type="match status" value="1"/>
</dbReference>
<evidence type="ECO:0000313" key="1">
    <source>
        <dbReference type="EMBL" id="GLZ79484.1"/>
    </source>
</evidence>
<dbReference type="InterPro" id="IPR027417">
    <property type="entry name" value="P-loop_NTPase"/>
</dbReference>
<keyword evidence="2" id="KW-1185">Reference proteome</keyword>
<name>A0A9W6SM61_9ACTN</name>
<accession>A0A9W6SM61</accession>
<evidence type="ECO:0000313" key="2">
    <source>
        <dbReference type="Proteomes" id="UP001165079"/>
    </source>
</evidence>
<organism evidence="1 2">
    <name type="scientific">Actinorhabdospora filicis</name>
    <dbReference type="NCBI Taxonomy" id="1785913"/>
    <lineage>
        <taxon>Bacteria</taxon>
        <taxon>Bacillati</taxon>
        <taxon>Actinomycetota</taxon>
        <taxon>Actinomycetes</taxon>
        <taxon>Micromonosporales</taxon>
        <taxon>Micromonosporaceae</taxon>
        <taxon>Actinorhabdospora</taxon>
    </lineage>
</organism>
<comment type="caution">
    <text evidence="1">The sequence shown here is derived from an EMBL/GenBank/DDBJ whole genome shotgun (WGS) entry which is preliminary data.</text>
</comment>
<reference evidence="1" key="1">
    <citation type="submission" date="2023-03" db="EMBL/GenBank/DDBJ databases">
        <title>Actinorhabdospora filicis NBRC 111898.</title>
        <authorList>
            <person name="Ichikawa N."/>
            <person name="Sato H."/>
            <person name="Tonouchi N."/>
        </authorList>
    </citation>
    <scope>NUCLEOTIDE SEQUENCE</scope>
    <source>
        <strain evidence="1">NBRC 111898</strain>
    </source>
</reference>
<dbReference type="EMBL" id="BSTX01000003">
    <property type="protein sequence ID" value="GLZ79484.1"/>
    <property type="molecule type" value="Genomic_DNA"/>
</dbReference>
<dbReference type="AlphaFoldDB" id="A0A9W6SM61"/>
<sequence>MARIFLITGLQAAGKSTVAELLARRLPLAAHFDGDVLYNGVVSGGVDMTPDPHPEALRQLRLRYAGSALLAKHYADAGFDFTCSDIMFGADVERWMEAVAGHERHLVVLDPSVDAVVARERGRGSNAYRDWPADLTEAVAMMREDLLTTPKRGLWLDSGDLTAEETVDRILDGGATASLW</sequence>
<dbReference type="RefSeq" id="WP_285664634.1">
    <property type="nucleotide sequence ID" value="NZ_BSTX01000003.1"/>
</dbReference>
<gene>
    <name evidence="1" type="ORF">Afil01_42910</name>
</gene>
<protein>
    <recommendedName>
        <fullName evidence="3">AAA domain-containing protein</fullName>
    </recommendedName>
</protein>
<dbReference type="SUPFAM" id="SSF52540">
    <property type="entry name" value="P-loop containing nucleoside triphosphate hydrolases"/>
    <property type="match status" value="1"/>
</dbReference>
<dbReference type="Gene3D" id="3.40.50.300">
    <property type="entry name" value="P-loop containing nucleotide triphosphate hydrolases"/>
    <property type="match status" value="1"/>
</dbReference>
<dbReference type="Proteomes" id="UP001165079">
    <property type="component" value="Unassembled WGS sequence"/>
</dbReference>
<proteinExistence type="predicted"/>